<evidence type="ECO:0000313" key="17">
    <source>
        <dbReference type="Proteomes" id="UP001652628"/>
    </source>
</evidence>
<dbReference type="GO" id="GO:0003724">
    <property type="term" value="F:RNA helicase activity"/>
    <property type="evidence" value="ECO:0007669"/>
    <property type="project" value="UniProtKB-EC"/>
</dbReference>
<dbReference type="CDD" id="cd18791">
    <property type="entry name" value="SF2_C_RHA"/>
    <property type="match status" value="1"/>
</dbReference>
<dbReference type="GO" id="GO:0003723">
    <property type="term" value="F:RNA binding"/>
    <property type="evidence" value="ECO:0007669"/>
    <property type="project" value="TreeGrafter"/>
</dbReference>
<keyword evidence="12" id="KW-0943">RNA-mediated gene silencing</keyword>
<evidence type="ECO:0000259" key="15">
    <source>
        <dbReference type="PROSITE" id="PS51192"/>
    </source>
</evidence>
<evidence type="ECO:0000256" key="12">
    <source>
        <dbReference type="ARBA" id="ARBA00023158"/>
    </source>
</evidence>
<dbReference type="InterPro" id="IPR014001">
    <property type="entry name" value="Helicase_ATP-bd"/>
</dbReference>
<keyword evidence="7" id="KW-0221">Differentiation</keyword>
<dbReference type="GO" id="GO:0051321">
    <property type="term" value="P:meiotic cell cycle"/>
    <property type="evidence" value="ECO:0007669"/>
    <property type="project" value="UniProtKB-KW"/>
</dbReference>
<evidence type="ECO:0000256" key="1">
    <source>
        <dbReference type="ARBA" id="ARBA00004496"/>
    </source>
</evidence>
<dbReference type="InterPro" id="IPR007502">
    <property type="entry name" value="Helicase-assoc_dom"/>
</dbReference>
<evidence type="ECO:0000256" key="10">
    <source>
        <dbReference type="ARBA" id="ARBA00022871"/>
    </source>
</evidence>
<keyword evidence="6" id="KW-0547">Nucleotide-binding</keyword>
<dbReference type="InterPro" id="IPR027417">
    <property type="entry name" value="P-loop_NTPase"/>
</dbReference>
<dbReference type="PROSITE" id="PS00028">
    <property type="entry name" value="ZINC_FINGER_C2H2_1"/>
    <property type="match status" value="1"/>
</dbReference>
<keyword evidence="4" id="KW-0217">Developmental protein</keyword>
<gene>
    <name evidence="18" type="primary">spn-E</name>
</gene>
<evidence type="ECO:0000256" key="2">
    <source>
        <dbReference type="ARBA" id="ARBA00008792"/>
    </source>
</evidence>
<dbReference type="InterPro" id="IPR011545">
    <property type="entry name" value="DEAD/DEAH_box_helicase_dom"/>
</dbReference>
<dbReference type="SUPFAM" id="SSF63748">
    <property type="entry name" value="Tudor/PWWP/MBT"/>
    <property type="match status" value="1"/>
</dbReference>
<dbReference type="GeneID" id="108014577"/>
<keyword evidence="11" id="KW-0896">Oogenesis</keyword>
<dbReference type="Gene3D" id="3.40.50.300">
    <property type="entry name" value="P-loop containing nucleotide triphosphate hydrolases"/>
    <property type="match status" value="2"/>
</dbReference>
<dbReference type="GO" id="GO:0048477">
    <property type="term" value="P:oogenesis"/>
    <property type="evidence" value="ECO:0007669"/>
    <property type="project" value="UniProtKB-KW"/>
</dbReference>
<dbReference type="PROSITE" id="PS50304">
    <property type="entry name" value="TUDOR"/>
    <property type="match status" value="1"/>
</dbReference>
<keyword evidence="18" id="KW-0347">Helicase</keyword>
<comment type="subcellular location">
    <subcellularLocation>
        <location evidence="1">Cytoplasm</location>
    </subcellularLocation>
</comment>
<feature type="domain" description="Tudor" evidence="14">
    <location>
        <begin position="939"/>
        <end position="1002"/>
    </location>
</feature>
<sequence>MEYDQELMDFFDFSKEFKREAAPQGYISSDPNNMAVDPIESKVVKREVIGTDYVAEIVAKEKLRLDGTLRDDCPQGERNRTMNDLDTDDEEDEFEIRRDDEYYKKYRFNLNRDRSLPIYAKREEILAAINANPVVILKGETGCGKTTQVPQYILDEGFKSGQYCNIVVTQPRRIAAISIANRVCQERQWQADTVCSYQVGLHRPSTLEDTRLLYCTTGVLLNNLINNKTLTHYTHIVLDEVHERDQDMDFLLIVVRRLLATNSRHVKIILMSATIDATELSDYFTTSQSIPPVITASHGRKHSIEKFYRDQLKGIKWKEEVDHDPYIPRISDDGYRAAVKIIMVIDNMERDDAKQSRVNYDEAVSHGAVLIFLPGVYEIDTMAQNITTMLQDDRNIKIFIVRCFSLMTPENQRDVFHPPPLGYRKIILTTNIAESSITVPDVSYVIDFCLTKVLVTDTATSFSSLRLTWASKANCRQRAGRVGRLRSGRVYRMVNKSFYQTEMSEFGIPEMLRLPLQNSVLRAKELEMGSPVELLALALSPPNLSDIRNTILLLKEVGALFPTVDGVYNEMDGDITYWGTIMARLPLDTRLSRLIILGYVFNLLEEVIIIAAGLSMRGLYVDEGGRHKKCESFWMHYIFADGSGSDLVAIWRVYLTYLNMVEVGHEQESAIRWANRFHVSLRSLKEMHLLVQELRVRCEKLGLVPFTAVASQKLSERERSIILKVIIAGAFYPNYFMRSKGPCVEPDRDMYQVISGHDPCRTVYFTNYKPGIMGELYTRRIKELFRESKIPPENIDVTFQHGSEKVFVTFKHDDCNADALKMDNVSGRIQSEVYKAVRMRVDRLQRPIRIMEQTKFMNYVQQRKIGEVIDGCWIPPTKSINVELLALPSVYDKTVTGLITCIVSCGKFYFQPQSFAECIRNMSEIFNASQQLRNHVFSAGAITKGMMVLAKRDSQFQRATVIRPENQSNRQPMFYVRFIDYGDCALLPIEQLRLMPDELLSQYGDLPPRVFECRLALVQPSMVVAANNRWPSAANDKLKAVAKCGRIDIEVYSLFNNVAAVLIHMRDGLLNEKLVELKLARRADEDFMSRQDHDFRLRRQESARYSTFAERQRINEEYLRSCLLPQDQDLPPPPLDKCNNIVMLKGPYSPLETTMYSTIRVGMWKSVKIDTSSVNAVLLDADPQDQHDQMIVAHATVESVDRQTLTARGTTLMPNIHGFGALMAMLFCPTMQLKCNKAGTRYVSILAGMGCDPETNEPYFEEHDMVINLDVNILEDDVNLINQMRYYIDSVFFNFKDENHPAVSVNERVSIYTHLRTLINRLLSKDRSYIEINSSNSDYVWEKNEDLAKQAEPFGKRAIFPMHSITELVEEDMDHVMQMVENCNKLYEWRNFEGVLAPMTCKLCNQLLESVPQLRMHLLTQLHRDREKQIDYHHQ</sequence>
<evidence type="ECO:0000256" key="11">
    <source>
        <dbReference type="ARBA" id="ARBA00022943"/>
    </source>
</evidence>
<dbReference type="Pfam" id="PF00567">
    <property type="entry name" value="TUDOR"/>
    <property type="match status" value="1"/>
</dbReference>
<accession>A0AB39ZIF8</accession>
<dbReference type="PROSITE" id="PS51192">
    <property type="entry name" value="HELICASE_ATP_BIND_1"/>
    <property type="match status" value="1"/>
</dbReference>
<feature type="domain" description="Helicase ATP-binding" evidence="15">
    <location>
        <begin position="126"/>
        <end position="293"/>
    </location>
</feature>
<dbReference type="PROSITE" id="PS51194">
    <property type="entry name" value="HELICASE_CTER"/>
    <property type="match status" value="1"/>
</dbReference>
<dbReference type="SUPFAM" id="SSF52540">
    <property type="entry name" value="P-loop containing nucleoside triphosphate hydrolases"/>
    <property type="match status" value="1"/>
</dbReference>
<dbReference type="RefSeq" id="XP_016936220.4">
    <property type="nucleotide sequence ID" value="XM_017080731.4"/>
</dbReference>
<keyword evidence="8" id="KW-0378">Hydrolase</keyword>
<keyword evidence="17" id="KW-1185">Reference proteome</keyword>
<evidence type="ECO:0000256" key="9">
    <source>
        <dbReference type="ARBA" id="ARBA00022840"/>
    </source>
</evidence>
<keyword evidence="10" id="KW-0744">Spermatogenesis</keyword>
<dbReference type="SMART" id="SM00490">
    <property type="entry name" value="HELICc"/>
    <property type="match status" value="1"/>
</dbReference>
<dbReference type="Pfam" id="PF00270">
    <property type="entry name" value="DEAD"/>
    <property type="match status" value="1"/>
</dbReference>
<evidence type="ECO:0000313" key="18">
    <source>
        <dbReference type="RefSeq" id="XP_016936220.4"/>
    </source>
</evidence>
<dbReference type="Proteomes" id="UP001652628">
    <property type="component" value="Chromosome 3"/>
</dbReference>
<dbReference type="InterPro" id="IPR013087">
    <property type="entry name" value="Znf_C2H2_type"/>
</dbReference>
<dbReference type="GO" id="GO:0016787">
    <property type="term" value="F:hydrolase activity"/>
    <property type="evidence" value="ECO:0007669"/>
    <property type="project" value="UniProtKB-KW"/>
</dbReference>
<dbReference type="PANTHER" id="PTHR18934:SF113">
    <property type="entry name" value="ATP-DEPENDENT RNA HELICASE TDRD9"/>
    <property type="match status" value="1"/>
</dbReference>
<dbReference type="Gene3D" id="2.30.30.140">
    <property type="match status" value="1"/>
</dbReference>
<evidence type="ECO:0000256" key="4">
    <source>
        <dbReference type="ARBA" id="ARBA00022473"/>
    </source>
</evidence>
<dbReference type="SMART" id="SM00847">
    <property type="entry name" value="HA2"/>
    <property type="match status" value="1"/>
</dbReference>
<evidence type="ECO:0000256" key="13">
    <source>
        <dbReference type="ARBA" id="ARBA00023254"/>
    </source>
</evidence>
<dbReference type="GO" id="GO:0031047">
    <property type="term" value="P:regulatory ncRNA-mediated gene silencing"/>
    <property type="evidence" value="ECO:0007669"/>
    <property type="project" value="UniProtKB-KW"/>
</dbReference>
<dbReference type="CDD" id="cd17988">
    <property type="entry name" value="DEXHc_TDRD9"/>
    <property type="match status" value="1"/>
</dbReference>
<dbReference type="PANTHER" id="PTHR18934">
    <property type="entry name" value="ATP-DEPENDENT RNA HELICASE"/>
    <property type="match status" value="1"/>
</dbReference>
<dbReference type="GO" id="GO:0005737">
    <property type="term" value="C:cytoplasm"/>
    <property type="evidence" value="ECO:0007669"/>
    <property type="project" value="UniProtKB-SubCell"/>
</dbReference>
<keyword evidence="5" id="KW-0963">Cytoplasm</keyword>
<evidence type="ECO:0000256" key="8">
    <source>
        <dbReference type="ARBA" id="ARBA00022801"/>
    </source>
</evidence>
<evidence type="ECO:0000259" key="14">
    <source>
        <dbReference type="PROSITE" id="PS50304"/>
    </source>
</evidence>
<dbReference type="GO" id="GO:0007283">
    <property type="term" value="P:spermatogenesis"/>
    <property type="evidence" value="ECO:0007669"/>
    <property type="project" value="UniProtKB-KW"/>
</dbReference>
<feature type="domain" description="Helicase C-terminal" evidence="16">
    <location>
        <begin position="352"/>
        <end position="527"/>
    </location>
</feature>
<protein>
    <recommendedName>
        <fullName evidence="3">Probable ATP-dependent RNA helicase spindle-E</fullName>
    </recommendedName>
</protein>
<evidence type="ECO:0000259" key="16">
    <source>
        <dbReference type="PROSITE" id="PS51194"/>
    </source>
</evidence>
<organism evidence="17 18">
    <name type="scientific">Drosophila suzukii</name>
    <name type="common">Spotted-wing drosophila fruit fly</name>
    <dbReference type="NCBI Taxonomy" id="28584"/>
    <lineage>
        <taxon>Eukaryota</taxon>
        <taxon>Metazoa</taxon>
        <taxon>Ecdysozoa</taxon>
        <taxon>Arthropoda</taxon>
        <taxon>Hexapoda</taxon>
        <taxon>Insecta</taxon>
        <taxon>Pterygota</taxon>
        <taxon>Neoptera</taxon>
        <taxon>Endopterygota</taxon>
        <taxon>Diptera</taxon>
        <taxon>Brachycera</taxon>
        <taxon>Muscomorpha</taxon>
        <taxon>Ephydroidea</taxon>
        <taxon>Drosophilidae</taxon>
        <taxon>Drosophila</taxon>
        <taxon>Sophophora</taxon>
    </lineage>
</organism>
<reference evidence="18" key="1">
    <citation type="submission" date="2025-08" db="UniProtKB">
        <authorList>
            <consortium name="RefSeq"/>
        </authorList>
    </citation>
    <scope>IDENTIFICATION</scope>
</reference>
<keyword evidence="13" id="KW-0469">Meiosis</keyword>
<evidence type="ECO:0000256" key="5">
    <source>
        <dbReference type="ARBA" id="ARBA00022490"/>
    </source>
</evidence>
<name>A0AB39ZIF8_DROSZ</name>
<dbReference type="GO" id="GO:0005524">
    <property type="term" value="F:ATP binding"/>
    <property type="evidence" value="ECO:0007669"/>
    <property type="project" value="UniProtKB-KW"/>
</dbReference>
<evidence type="ECO:0000256" key="3">
    <source>
        <dbReference type="ARBA" id="ARBA00013352"/>
    </source>
</evidence>
<dbReference type="SMART" id="SM00333">
    <property type="entry name" value="TUDOR"/>
    <property type="match status" value="1"/>
</dbReference>
<dbReference type="InterPro" id="IPR002999">
    <property type="entry name" value="Tudor"/>
</dbReference>
<dbReference type="Pfam" id="PF00271">
    <property type="entry name" value="Helicase_C"/>
    <property type="match status" value="1"/>
</dbReference>
<dbReference type="InterPro" id="IPR001650">
    <property type="entry name" value="Helicase_C-like"/>
</dbReference>
<dbReference type="Gene3D" id="1.20.120.1080">
    <property type="match status" value="1"/>
</dbReference>
<evidence type="ECO:0000256" key="6">
    <source>
        <dbReference type="ARBA" id="ARBA00022741"/>
    </source>
</evidence>
<proteinExistence type="inferred from homology"/>
<keyword evidence="9" id="KW-0067">ATP-binding</keyword>
<comment type="similarity">
    <text evidence="2">Belongs to the DEAD box helicase family. DEAH subfamily.</text>
</comment>
<dbReference type="SMART" id="SM00487">
    <property type="entry name" value="DEXDc"/>
    <property type="match status" value="1"/>
</dbReference>
<evidence type="ECO:0000256" key="7">
    <source>
        <dbReference type="ARBA" id="ARBA00022782"/>
    </source>
</evidence>